<organism evidence="1 2">
    <name type="scientific">Scytonema millei VB511283</name>
    <dbReference type="NCBI Taxonomy" id="1245923"/>
    <lineage>
        <taxon>Bacteria</taxon>
        <taxon>Bacillati</taxon>
        <taxon>Cyanobacteriota</taxon>
        <taxon>Cyanophyceae</taxon>
        <taxon>Nostocales</taxon>
        <taxon>Scytonemataceae</taxon>
        <taxon>Scytonema</taxon>
    </lineage>
</organism>
<reference evidence="1 2" key="1">
    <citation type="journal article" date="2015" name="Genome Announc.">
        <title>Draft Genome Sequence of the Terrestrial Cyanobacterium Scytonema millei VB511283, Isolated from Eastern India.</title>
        <authorList>
            <person name="Sen D."/>
            <person name="Chandrababunaidu M.M."/>
            <person name="Singh D."/>
            <person name="Sanghi N."/>
            <person name="Ghorai A."/>
            <person name="Mishra G.P."/>
            <person name="Madduluri M."/>
            <person name="Adhikary S.P."/>
            <person name="Tripathy S."/>
        </authorList>
    </citation>
    <scope>NUCLEOTIDE SEQUENCE [LARGE SCALE GENOMIC DNA]</scope>
    <source>
        <strain evidence="1 2">VB511283</strain>
    </source>
</reference>
<dbReference type="EMBL" id="JTJC03000001">
    <property type="protein sequence ID" value="NHC33185.1"/>
    <property type="molecule type" value="Genomic_DNA"/>
</dbReference>
<keyword evidence="2" id="KW-1185">Reference proteome</keyword>
<evidence type="ECO:0000313" key="2">
    <source>
        <dbReference type="Proteomes" id="UP000031532"/>
    </source>
</evidence>
<dbReference type="Proteomes" id="UP000031532">
    <property type="component" value="Unassembled WGS sequence"/>
</dbReference>
<gene>
    <name evidence="1" type="ORF">QH73_0000645</name>
</gene>
<dbReference type="Gene3D" id="3.50.50.100">
    <property type="match status" value="1"/>
</dbReference>
<sequence>MTIDYLVLGLGSTTGYFGVEGASEHSFSFRTREDAIALGRHLRDYLQRASQTEDI</sequence>
<dbReference type="AlphaFoldDB" id="A0A9X5E0C3"/>
<evidence type="ECO:0000313" key="1">
    <source>
        <dbReference type="EMBL" id="NHC33185.1"/>
    </source>
</evidence>
<accession>A0A9X5E0C3</accession>
<proteinExistence type="predicted"/>
<protein>
    <submittedName>
        <fullName evidence="1">Uncharacterized protein</fullName>
    </submittedName>
</protein>
<comment type="caution">
    <text evidence="1">The sequence shown here is derived from an EMBL/GenBank/DDBJ whole genome shotgun (WGS) entry which is preliminary data.</text>
</comment>
<dbReference type="RefSeq" id="WP_165587592.1">
    <property type="nucleotide sequence ID" value="NZ_JTJC03000001.1"/>
</dbReference>
<name>A0A9X5E0C3_9CYAN</name>